<organism evidence="3 4">
    <name type="scientific">Anopheles melas</name>
    <dbReference type="NCBI Taxonomy" id="34690"/>
    <lineage>
        <taxon>Eukaryota</taxon>
        <taxon>Metazoa</taxon>
        <taxon>Ecdysozoa</taxon>
        <taxon>Arthropoda</taxon>
        <taxon>Hexapoda</taxon>
        <taxon>Insecta</taxon>
        <taxon>Pterygota</taxon>
        <taxon>Neoptera</taxon>
        <taxon>Endopterygota</taxon>
        <taxon>Diptera</taxon>
        <taxon>Nematocera</taxon>
        <taxon>Culicoidea</taxon>
        <taxon>Culicidae</taxon>
        <taxon>Anophelinae</taxon>
        <taxon>Anopheles</taxon>
    </lineage>
</organism>
<keyword evidence="4" id="KW-1185">Reference proteome</keyword>
<proteinExistence type="predicted"/>
<reference evidence="3" key="2">
    <citation type="submission" date="2020-05" db="UniProtKB">
        <authorList>
            <consortium name="EnsemblMetazoa"/>
        </authorList>
    </citation>
    <scope>IDENTIFICATION</scope>
    <source>
        <strain evidence="3">CM1001059</strain>
    </source>
</reference>
<sequence>MKDRSAATILIAVSFVVAALLVAANVPSATGFPLPGLGSMPADFAALGHGFGAHISNIIKGNTYDQFERVMRKLSKSAGSRRSSKESEDVSSAESDSSFGIGGAQFGQLLEMLQQQMARQQGQDAGKHTGNAVPFAAIDNSVD</sequence>
<reference evidence="4" key="1">
    <citation type="submission" date="2014-01" db="EMBL/GenBank/DDBJ databases">
        <title>The Genome Sequence of Anopheles melas CM1001059_A (V2).</title>
        <authorList>
            <consortium name="The Broad Institute Genomics Platform"/>
            <person name="Neafsey D.E."/>
            <person name="Besansky N."/>
            <person name="Howell P."/>
            <person name="Walton C."/>
            <person name="Young S.K."/>
            <person name="Zeng Q."/>
            <person name="Gargeya S."/>
            <person name="Fitzgerald M."/>
            <person name="Haas B."/>
            <person name="Abouelleil A."/>
            <person name="Allen A.W."/>
            <person name="Alvarado L."/>
            <person name="Arachchi H.M."/>
            <person name="Berlin A.M."/>
            <person name="Chapman S.B."/>
            <person name="Gainer-Dewar J."/>
            <person name="Goldberg J."/>
            <person name="Griggs A."/>
            <person name="Gujja S."/>
            <person name="Hansen M."/>
            <person name="Howarth C."/>
            <person name="Imamovic A."/>
            <person name="Ireland A."/>
            <person name="Larimer J."/>
            <person name="McCowan C."/>
            <person name="Murphy C."/>
            <person name="Pearson M."/>
            <person name="Poon T.W."/>
            <person name="Priest M."/>
            <person name="Roberts A."/>
            <person name="Saif S."/>
            <person name="Shea T."/>
            <person name="Sisk P."/>
            <person name="Sykes S."/>
            <person name="Wortman J."/>
            <person name="Nusbaum C."/>
            <person name="Birren B."/>
        </authorList>
    </citation>
    <scope>NUCLEOTIDE SEQUENCE [LARGE SCALE GENOMIC DNA]</scope>
    <source>
        <strain evidence="4">CM1001059</strain>
    </source>
</reference>
<keyword evidence="2" id="KW-0732">Signal</keyword>
<feature type="region of interest" description="Disordered" evidence="1">
    <location>
        <begin position="74"/>
        <end position="99"/>
    </location>
</feature>
<evidence type="ECO:0000256" key="1">
    <source>
        <dbReference type="SAM" id="MobiDB-lite"/>
    </source>
</evidence>
<feature type="signal peptide" evidence="2">
    <location>
        <begin position="1"/>
        <end position="31"/>
    </location>
</feature>
<dbReference type="AlphaFoldDB" id="A0A182U2A5"/>
<dbReference type="Proteomes" id="UP000075902">
    <property type="component" value="Unassembled WGS sequence"/>
</dbReference>
<protein>
    <submittedName>
        <fullName evidence="3">Uncharacterized protein</fullName>
    </submittedName>
</protein>
<name>A0A182U2A5_9DIPT</name>
<accession>A0A182U2A5</accession>
<feature type="chain" id="PRO_5008137618" evidence="2">
    <location>
        <begin position="32"/>
        <end position="143"/>
    </location>
</feature>
<dbReference type="EnsemblMetazoa" id="AMEC012594-RA">
    <property type="protein sequence ID" value="AMEC012594-PA"/>
    <property type="gene ID" value="AMEC012594"/>
</dbReference>
<feature type="region of interest" description="Disordered" evidence="1">
    <location>
        <begin position="117"/>
        <end position="143"/>
    </location>
</feature>
<evidence type="ECO:0000313" key="4">
    <source>
        <dbReference type="Proteomes" id="UP000075902"/>
    </source>
</evidence>
<dbReference type="VEuPathDB" id="VectorBase:AMEC012594"/>
<evidence type="ECO:0000313" key="3">
    <source>
        <dbReference type="EnsemblMetazoa" id="AMEC012594-PA"/>
    </source>
</evidence>
<evidence type="ECO:0000256" key="2">
    <source>
        <dbReference type="SAM" id="SignalP"/>
    </source>
</evidence>